<reference evidence="4 5" key="1">
    <citation type="submission" date="2016-10" db="EMBL/GenBank/DDBJ databases">
        <authorList>
            <person name="de Groot N.N."/>
        </authorList>
    </citation>
    <scope>NUCLEOTIDE SEQUENCE [LARGE SCALE GENOMIC DNA]</scope>
    <source>
        <strain evidence="4 5">APO</strain>
    </source>
</reference>
<dbReference type="RefSeq" id="WP_093313467.1">
    <property type="nucleotide sequence ID" value="NZ_FNPV01000005.1"/>
</dbReference>
<dbReference type="OrthoDB" id="280334at2"/>
<dbReference type="InterPro" id="IPR005648">
    <property type="entry name" value="FlgD"/>
</dbReference>
<organism evidence="4 5">
    <name type="scientific">Tindallia californiensis</name>
    <dbReference type="NCBI Taxonomy" id="159292"/>
    <lineage>
        <taxon>Bacteria</taxon>
        <taxon>Bacillati</taxon>
        <taxon>Bacillota</taxon>
        <taxon>Clostridia</taxon>
        <taxon>Peptostreptococcales</taxon>
        <taxon>Tindalliaceae</taxon>
        <taxon>Tindallia</taxon>
    </lineage>
</organism>
<dbReference type="STRING" id="159292.SAMN05192546_105256"/>
<comment type="similarity">
    <text evidence="1">Belongs to the FlgD family.</text>
</comment>
<evidence type="ECO:0000256" key="2">
    <source>
        <dbReference type="ARBA" id="ARBA00022795"/>
    </source>
</evidence>
<dbReference type="GO" id="GO:0044781">
    <property type="term" value="P:bacterial-type flagellum organization"/>
    <property type="evidence" value="ECO:0007669"/>
    <property type="project" value="UniProtKB-KW"/>
</dbReference>
<dbReference type="Pfam" id="PF03963">
    <property type="entry name" value="FlgD"/>
    <property type="match status" value="1"/>
</dbReference>
<keyword evidence="5" id="KW-1185">Reference proteome</keyword>
<keyword evidence="4" id="KW-0966">Cell projection</keyword>
<proteinExistence type="inferred from homology"/>
<keyword evidence="4" id="KW-0282">Flagellum</keyword>
<dbReference type="Proteomes" id="UP000199230">
    <property type="component" value="Unassembled WGS sequence"/>
</dbReference>
<feature type="region of interest" description="Disordered" evidence="3">
    <location>
        <begin position="121"/>
        <end position="146"/>
    </location>
</feature>
<evidence type="ECO:0000313" key="5">
    <source>
        <dbReference type="Proteomes" id="UP000199230"/>
    </source>
</evidence>
<evidence type="ECO:0000256" key="1">
    <source>
        <dbReference type="ARBA" id="ARBA00010577"/>
    </source>
</evidence>
<keyword evidence="4" id="KW-0969">Cilium</keyword>
<evidence type="ECO:0000256" key="3">
    <source>
        <dbReference type="SAM" id="MobiDB-lite"/>
    </source>
</evidence>
<name>A0A1H3NS41_9FIRM</name>
<sequence length="146" mass="16412">MSSDAVHGIGNSNIYNPDEVKNTFNDNLDKDAFLKLLTTQLSNQDPLNPMEDREFIAQMAQFSSLEQMQNMNESMKTNHEDMMEHMKIMNNNMVEGHATVAVQIGSLAEVLEAYLATHGDGDEIEKDKDEDVNEETGVENIENTTD</sequence>
<keyword evidence="2" id="KW-1005">Bacterial flagellum biogenesis</keyword>
<accession>A0A1H3NS41</accession>
<dbReference type="AlphaFoldDB" id="A0A1H3NS41"/>
<dbReference type="EMBL" id="FNPV01000005">
    <property type="protein sequence ID" value="SDY91608.1"/>
    <property type="molecule type" value="Genomic_DNA"/>
</dbReference>
<protein>
    <submittedName>
        <fullName evidence="4">Flagellar basal-body rod modification protein FlgD</fullName>
    </submittedName>
</protein>
<gene>
    <name evidence="4" type="ORF">SAMN05192546_105256</name>
</gene>
<evidence type="ECO:0000313" key="4">
    <source>
        <dbReference type="EMBL" id="SDY91608.1"/>
    </source>
</evidence>